<protein>
    <submittedName>
        <fullName evidence="1">Long-chain fatty acid--CoA ligase</fullName>
    </submittedName>
</protein>
<comment type="caution">
    <text evidence="1">The sequence shown here is derived from an EMBL/GenBank/DDBJ whole genome shotgun (WGS) entry which is preliminary data.</text>
</comment>
<proteinExistence type="predicted"/>
<keyword evidence="1" id="KW-0436">Ligase</keyword>
<evidence type="ECO:0000313" key="1">
    <source>
        <dbReference type="EMBL" id="MEJ8636683.1"/>
    </source>
</evidence>
<organism evidence="1 2">
    <name type="scientific">Streptomyces achmelvichensis</name>
    <dbReference type="NCBI Taxonomy" id="3134111"/>
    <lineage>
        <taxon>Bacteria</taxon>
        <taxon>Bacillati</taxon>
        <taxon>Actinomycetota</taxon>
        <taxon>Actinomycetes</taxon>
        <taxon>Kitasatosporales</taxon>
        <taxon>Streptomycetaceae</taxon>
        <taxon>Streptomyces</taxon>
    </lineage>
</organism>
<gene>
    <name evidence="1" type="ORF">WKI67_25290</name>
</gene>
<dbReference type="EMBL" id="JBBKAJ010000022">
    <property type="protein sequence ID" value="MEJ8636683.1"/>
    <property type="molecule type" value="Genomic_DNA"/>
</dbReference>
<accession>A0ACC6PYY7</accession>
<reference evidence="1" key="1">
    <citation type="submission" date="2024-03" db="EMBL/GenBank/DDBJ databases">
        <title>Novel Streptomyces species of biotechnological and ecological value are a feature of Machair soil.</title>
        <authorList>
            <person name="Prole J.R."/>
            <person name="Goodfellow M."/>
            <person name="Allenby N."/>
            <person name="Ward A.C."/>
        </authorList>
    </citation>
    <scope>NUCLEOTIDE SEQUENCE</scope>
    <source>
        <strain evidence="1">MS2.AVA.5</strain>
    </source>
</reference>
<keyword evidence="2" id="KW-1185">Reference proteome</keyword>
<dbReference type="Proteomes" id="UP001377168">
    <property type="component" value="Unassembled WGS sequence"/>
</dbReference>
<sequence length="594" mass="62825">MTGEERERPGTLAVFAEWAADRYADHPALRFTRDGSWHTVSYTELRDTVRAVGQGLMGLGVRAGDRVAVLSETRPAWTYAHLASLAAGAVVVPVYPTAGAEELRWVLGDSGASVVICENAAQADRVESLRDTLPAVRHLVLMDPQAGAETRPVVGERPVLGEAPVVGERPALLALPGPAPLAALLDRARRVRPDDEAGIVYTSGTTGPPKGCRLLHGNLGAIQDATLPLVDGGPGDRTYLYLPLAHVLAQLTQFSTLIYGGELCYFGGRIENVVAELAQAQPTHLPSVPRLFEKVHASVLALAGAREGGRERLEEAVRIGLLAADGVLPPELTGAYKQADEQLYGLVRAAFGGRLRWGLTGAAPIATGTLDLLRACGIAVYEGYGMTESGGVISLNHPGAERRGTVGRPIAGCEVRIAADGEVLARGPMVFPGYHANPGASAEVLDDEGWLHTGDLGSLDPDGYLSITGRKKDLIITSAGKNLAPAEVELAIERSPYVSHAVMVGDRRPYPVALITVDPLETGDADPAAVRGLVQEAVDAANAQVARPARIRAFAVLEEDFTIGDGVLTPTLKVRRRAVLERYADVIDALYGDS</sequence>
<evidence type="ECO:0000313" key="2">
    <source>
        <dbReference type="Proteomes" id="UP001377168"/>
    </source>
</evidence>
<name>A0ACC6PYY7_9ACTN</name>